<name>A0ABT4I6K7_9ACTO</name>
<dbReference type="InterPro" id="IPR002491">
    <property type="entry name" value="ABC_transptr_periplasmic_BD"/>
</dbReference>
<sequence length="316" mass="34160">MATTAPAQTTAVLLLGGVDKLVAIEDSTGKNAWIQSKYPQLADLPVVFSNNTTNVEELLNAEPDLVAYASRYGEDTRKQLEELGIACIGGVAVEDEDFLNRVRDNQVHYGEAIGGAQMESATSYGTEFDDIRAGIEAKTKDLPKDKKPTVVQLSGNGEALQANNGSAIGQQLITMAGGVNAAEGATGESKGPSGQTAIESEQLLEWDPSILLVDSPEIRTMIQSDQAFSELQAVKSNKIFVIPRGAMAWAYNGPEEYLAMQFFAKAIQPELFADIDMETATRNFYSTYFGFELTDDDMRTLFTLADGATVGDVFKR</sequence>
<proteinExistence type="inferred from homology"/>
<accession>A0ABT4I6K7</accession>
<comment type="similarity">
    <text evidence="1">Belongs to the bacterial solute-binding protein 8 family.</text>
</comment>
<gene>
    <name evidence="3" type="ORF">OHJ16_04800</name>
</gene>
<dbReference type="InterPro" id="IPR050902">
    <property type="entry name" value="ABC_Transporter_SBP"/>
</dbReference>
<organism evidence="3 4">
    <name type="scientific">Actinomyces israelii</name>
    <dbReference type="NCBI Taxonomy" id="1659"/>
    <lineage>
        <taxon>Bacteria</taxon>
        <taxon>Bacillati</taxon>
        <taxon>Actinomycetota</taxon>
        <taxon>Actinomycetes</taxon>
        <taxon>Actinomycetales</taxon>
        <taxon>Actinomycetaceae</taxon>
        <taxon>Actinomyces</taxon>
    </lineage>
</organism>
<dbReference type="Proteomes" id="UP001072034">
    <property type="component" value="Unassembled WGS sequence"/>
</dbReference>
<dbReference type="EMBL" id="JAPTMY010000007">
    <property type="protein sequence ID" value="MCZ0857361.1"/>
    <property type="molecule type" value="Genomic_DNA"/>
</dbReference>
<dbReference type="Gene3D" id="3.40.50.1980">
    <property type="entry name" value="Nitrogenase molybdenum iron protein domain"/>
    <property type="match status" value="2"/>
</dbReference>
<dbReference type="SUPFAM" id="SSF53807">
    <property type="entry name" value="Helical backbone' metal receptor"/>
    <property type="match status" value="1"/>
</dbReference>
<dbReference type="PANTHER" id="PTHR30535:SF34">
    <property type="entry name" value="MOLYBDATE-BINDING PROTEIN MOLA"/>
    <property type="match status" value="1"/>
</dbReference>
<evidence type="ECO:0000313" key="3">
    <source>
        <dbReference type="EMBL" id="MCZ0857361.1"/>
    </source>
</evidence>
<dbReference type="RefSeq" id="WP_268916996.1">
    <property type="nucleotide sequence ID" value="NZ_JAPTMY010000007.1"/>
</dbReference>
<keyword evidence="4" id="KW-1185">Reference proteome</keyword>
<evidence type="ECO:0000256" key="1">
    <source>
        <dbReference type="ARBA" id="ARBA00008814"/>
    </source>
</evidence>
<reference evidence="3" key="1">
    <citation type="submission" date="2022-10" db="EMBL/GenBank/DDBJ databases">
        <title>Genome sequence of Actinomyces israelii ATCC 10048.</title>
        <authorList>
            <person name="Watt R.M."/>
            <person name="Tong W.M."/>
        </authorList>
    </citation>
    <scope>NUCLEOTIDE SEQUENCE</scope>
    <source>
        <strain evidence="3">ATCC 10048</strain>
    </source>
</reference>
<evidence type="ECO:0000259" key="2">
    <source>
        <dbReference type="PROSITE" id="PS50983"/>
    </source>
</evidence>
<comment type="caution">
    <text evidence="3">The sequence shown here is derived from an EMBL/GenBank/DDBJ whole genome shotgun (WGS) entry which is preliminary data.</text>
</comment>
<dbReference type="Pfam" id="PF01497">
    <property type="entry name" value="Peripla_BP_2"/>
    <property type="match status" value="1"/>
</dbReference>
<evidence type="ECO:0000313" key="4">
    <source>
        <dbReference type="Proteomes" id="UP001072034"/>
    </source>
</evidence>
<dbReference type="PANTHER" id="PTHR30535">
    <property type="entry name" value="VITAMIN B12-BINDING PROTEIN"/>
    <property type="match status" value="1"/>
</dbReference>
<dbReference type="Gene3D" id="1.20.58.2180">
    <property type="match status" value="1"/>
</dbReference>
<protein>
    <submittedName>
        <fullName evidence="3">ABC transporter substrate-binding protein</fullName>
    </submittedName>
</protein>
<feature type="domain" description="Fe/B12 periplasmic-binding" evidence="2">
    <location>
        <begin position="1"/>
        <end position="275"/>
    </location>
</feature>
<dbReference type="PROSITE" id="PS50983">
    <property type="entry name" value="FE_B12_PBP"/>
    <property type="match status" value="1"/>
</dbReference>